<dbReference type="Pfam" id="PF14487">
    <property type="entry name" value="DarT"/>
    <property type="match status" value="1"/>
</dbReference>
<evidence type="ECO:0000256" key="6">
    <source>
        <dbReference type="PROSITE-ProRule" id="PRU01362"/>
    </source>
</evidence>
<reference evidence="8 9" key="1">
    <citation type="submission" date="2018-03" db="EMBL/GenBank/DDBJ databases">
        <title>Genomic Encyclopedia of Archaeal and Bacterial Type Strains, Phase II (KMG-II): from individual species to whole genera.</title>
        <authorList>
            <person name="Goeker M."/>
        </authorList>
    </citation>
    <scope>NUCLEOTIDE SEQUENCE [LARGE SCALE GENOMIC DNA]</scope>
    <source>
        <strain evidence="8 9">DSM 29057</strain>
    </source>
</reference>
<evidence type="ECO:0000313" key="9">
    <source>
        <dbReference type="Proteomes" id="UP000241964"/>
    </source>
</evidence>
<dbReference type="PROSITE" id="PS52018">
    <property type="entry name" value="DART"/>
    <property type="match status" value="1"/>
</dbReference>
<keyword evidence="3 6" id="KW-0808">Transferase</keyword>
<proteinExistence type="inferred from homology"/>
<evidence type="ECO:0000256" key="2">
    <source>
        <dbReference type="ARBA" id="ARBA00022676"/>
    </source>
</evidence>
<comment type="similarity">
    <text evidence="6">Belongs to the DarT ADP-ribosyltransferase family.</text>
</comment>
<dbReference type="GO" id="GO:0016779">
    <property type="term" value="F:nucleotidyltransferase activity"/>
    <property type="evidence" value="ECO:0007669"/>
    <property type="project" value="UniProtKB-UniRule"/>
</dbReference>
<keyword evidence="9" id="KW-1185">Reference proteome</keyword>
<dbReference type="OrthoDB" id="9813972at2"/>
<keyword evidence="5 6" id="KW-0238">DNA-binding</keyword>
<organism evidence="8 9">
    <name type="scientific">Dyadobacter jiangsuensis</name>
    <dbReference type="NCBI Taxonomy" id="1591085"/>
    <lineage>
        <taxon>Bacteria</taxon>
        <taxon>Pseudomonadati</taxon>
        <taxon>Bacteroidota</taxon>
        <taxon>Cytophagia</taxon>
        <taxon>Cytophagales</taxon>
        <taxon>Spirosomataceae</taxon>
        <taxon>Dyadobacter</taxon>
    </lineage>
</organism>
<evidence type="ECO:0000256" key="4">
    <source>
        <dbReference type="ARBA" id="ARBA00022695"/>
    </source>
</evidence>
<keyword evidence="1 6" id="KW-1277">Toxin-antitoxin system</keyword>
<feature type="binding site" evidence="6">
    <location>
        <position position="51"/>
    </location>
    <ligand>
        <name>NAD(+)</name>
        <dbReference type="ChEBI" id="CHEBI:57540"/>
    </ligand>
</feature>
<feature type="binding site" evidence="6">
    <location>
        <begin position="12"/>
        <end position="14"/>
    </location>
    <ligand>
        <name>NAD(+)</name>
        <dbReference type="ChEBI" id="CHEBI:57540"/>
    </ligand>
</feature>
<comment type="caution">
    <text evidence="6">Lacks conserved residue(s) required for the propagation of feature annotation.</text>
</comment>
<sequence>MLINADRKYCYRICNIQNLQHILEVGICTRNHPSASSEFHPIGNPDIIGARDATRVRIDGYGNIGEYIPFYFTPRSIMLYNIVTGYWAPVVPKLEREEILIIRSEIGILSRNPRFFFTDGQANAAYSNHYTDLRDLDQIDWESIQQSNFQKSDLDTDRPRRYQAEFLVHSHVPLKSIESFLVYNEHAEALVNAHLKSAGLNIAVTVAPICFFP</sequence>
<evidence type="ECO:0000256" key="1">
    <source>
        <dbReference type="ARBA" id="ARBA00022649"/>
    </source>
</evidence>
<keyword evidence="2 6" id="KW-0328">Glycosyltransferase</keyword>
<dbReference type="GO" id="GO:0016757">
    <property type="term" value="F:glycosyltransferase activity"/>
    <property type="evidence" value="ECO:0007669"/>
    <property type="project" value="UniProtKB-UniRule"/>
</dbReference>
<dbReference type="AlphaFoldDB" id="A0A2P8FNC7"/>
<keyword evidence="4 6" id="KW-0548">Nucleotidyltransferase</keyword>
<evidence type="ECO:0000256" key="5">
    <source>
        <dbReference type="ARBA" id="ARBA00023125"/>
    </source>
</evidence>
<evidence type="ECO:0000313" key="8">
    <source>
        <dbReference type="EMBL" id="PSL23165.1"/>
    </source>
</evidence>
<comment type="catalytic activity">
    <reaction evidence="6">
        <text>a thymidine in DNA + NAD(+) = an N-(ADP-alpha-D-ribosyl)-thymidine in DNA + nicotinamide + H(+)</text>
        <dbReference type="Rhea" id="RHEA:71651"/>
        <dbReference type="Rhea" id="RHEA-COMP:13556"/>
        <dbReference type="Rhea" id="RHEA-COMP:18051"/>
        <dbReference type="ChEBI" id="CHEBI:15378"/>
        <dbReference type="ChEBI" id="CHEBI:17154"/>
        <dbReference type="ChEBI" id="CHEBI:57540"/>
        <dbReference type="ChEBI" id="CHEBI:137386"/>
        <dbReference type="ChEBI" id="CHEBI:191199"/>
    </reaction>
</comment>
<protein>
    <submittedName>
        <fullName evidence="8">Uncharacterized protein DUF4433</fullName>
    </submittedName>
</protein>
<feature type="active site" evidence="6">
    <location>
        <position position="165"/>
    </location>
</feature>
<feature type="domain" description="DarT" evidence="7">
    <location>
        <begin position="8"/>
        <end position="212"/>
    </location>
</feature>
<accession>A0A2P8FNC7</accession>
<dbReference type="RefSeq" id="WP_106598804.1">
    <property type="nucleotide sequence ID" value="NZ_PYAS01000017.1"/>
</dbReference>
<feature type="active site" description="Proton acceptor" evidence="6">
    <location>
        <position position="51"/>
    </location>
</feature>
<dbReference type="GO" id="GO:0003677">
    <property type="term" value="F:DNA binding"/>
    <property type="evidence" value="ECO:0007669"/>
    <property type="project" value="UniProtKB-UniRule"/>
</dbReference>
<name>A0A2P8FNC7_9BACT</name>
<evidence type="ECO:0000259" key="7">
    <source>
        <dbReference type="PROSITE" id="PS52018"/>
    </source>
</evidence>
<comment type="caution">
    <text evidence="8">The sequence shown here is derived from an EMBL/GenBank/DDBJ whole genome shotgun (WGS) entry which is preliminary data.</text>
</comment>
<gene>
    <name evidence="8" type="ORF">CLV60_11742</name>
</gene>
<evidence type="ECO:0000256" key="3">
    <source>
        <dbReference type="ARBA" id="ARBA00022679"/>
    </source>
</evidence>
<dbReference type="EMBL" id="PYAS01000017">
    <property type="protein sequence ID" value="PSL23165.1"/>
    <property type="molecule type" value="Genomic_DNA"/>
</dbReference>
<dbReference type="InterPro" id="IPR029494">
    <property type="entry name" value="DarT"/>
</dbReference>
<dbReference type="Proteomes" id="UP000241964">
    <property type="component" value="Unassembled WGS sequence"/>
</dbReference>